<proteinExistence type="predicted"/>
<dbReference type="PhylomeDB" id="S7ZK01"/>
<dbReference type="HOGENOM" id="CLU_024752_0_0_1"/>
<dbReference type="eggNOG" id="ENOG502S4P6">
    <property type="taxonomic scope" value="Eukaryota"/>
</dbReference>
<reference evidence="1 2" key="1">
    <citation type="journal article" date="2013" name="PLoS ONE">
        <title>Genomic and secretomic analyses reveal unique features of the lignocellulolytic enzyme system of Penicillium decumbens.</title>
        <authorList>
            <person name="Liu G."/>
            <person name="Zhang L."/>
            <person name="Wei X."/>
            <person name="Zou G."/>
            <person name="Qin Y."/>
            <person name="Ma L."/>
            <person name="Li J."/>
            <person name="Zheng H."/>
            <person name="Wang S."/>
            <person name="Wang C."/>
            <person name="Xun L."/>
            <person name="Zhao G.-P."/>
            <person name="Zhou Z."/>
            <person name="Qu Y."/>
        </authorList>
    </citation>
    <scope>NUCLEOTIDE SEQUENCE [LARGE SCALE GENOMIC DNA]</scope>
    <source>
        <strain evidence="2">114-2 / CGMCC 5302</strain>
    </source>
</reference>
<dbReference type="OrthoDB" id="4505556at2759"/>
<keyword evidence="2" id="KW-1185">Reference proteome</keyword>
<protein>
    <submittedName>
        <fullName evidence="1">Uncharacterized protein</fullName>
    </submittedName>
</protein>
<dbReference type="Proteomes" id="UP000019376">
    <property type="component" value="Unassembled WGS sequence"/>
</dbReference>
<evidence type="ECO:0000313" key="1">
    <source>
        <dbReference type="EMBL" id="EPS30950.1"/>
    </source>
</evidence>
<dbReference type="STRING" id="933388.S7ZK01"/>
<gene>
    <name evidence="1" type="ORF">PDE_05904</name>
</gene>
<evidence type="ECO:0000313" key="2">
    <source>
        <dbReference type="Proteomes" id="UP000019376"/>
    </source>
</evidence>
<name>S7ZK01_PENO1</name>
<organism evidence="1 2">
    <name type="scientific">Penicillium oxalicum (strain 114-2 / CGMCC 5302)</name>
    <name type="common">Penicillium decumbens</name>
    <dbReference type="NCBI Taxonomy" id="933388"/>
    <lineage>
        <taxon>Eukaryota</taxon>
        <taxon>Fungi</taxon>
        <taxon>Dikarya</taxon>
        <taxon>Ascomycota</taxon>
        <taxon>Pezizomycotina</taxon>
        <taxon>Eurotiomycetes</taxon>
        <taxon>Eurotiomycetidae</taxon>
        <taxon>Eurotiales</taxon>
        <taxon>Aspergillaceae</taxon>
        <taxon>Penicillium</taxon>
    </lineage>
</organism>
<sequence length="411" mass="47252">MLTHSGKLKSRDWKLTRRPRQITHHVWKVYNTESMYPAYYARYYCFRRDEIRRDLAALRLVNKAFCGSASRWLFMHIIAFSSSHTTKTPPLTRLLRISQSPNAVYVRQIDFGFTSLDESYIKDLSANLSYLLAKFPNLAALEFDGPPSLLLRAQKRIYMDTVASVLHNVQLPNLKELEIRFSFPWDFARFLPERPSPSHIPLGDVMRRLRHLELCLDADLEGVKVCNGRLDPPTFPDDTSTSSQFFRMTESAYNLESLAIQSWNIVELDRLALPASLRLRSVRLLGVSISFSILLRLVGLESEGCNLFMVKLKSGTWPQVFLHLRKLPRLVDFYLDYCGYSLPCSHLGQGLPVDSEHGLENTAANFSDDSSLALLLKHVNSNRIARGLQPFDDTEYRSMPERHMAWQHLGI</sequence>
<dbReference type="AlphaFoldDB" id="S7ZK01"/>
<dbReference type="EMBL" id="KB644412">
    <property type="protein sequence ID" value="EPS30950.1"/>
    <property type="molecule type" value="Genomic_DNA"/>
</dbReference>
<accession>S7ZK01</accession>